<evidence type="ECO:0000313" key="3">
    <source>
        <dbReference type="Proteomes" id="UP000824890"/>
    </source>
</evidence>
<keyword evidence="3" id="KW-1185">Reference proteome</keyword>
<reference evidence="2 3" key="1">
    <citation type="submission" date="2021-05" db="EMBL/GenBank/DDBJ databases">
        <title>Genome Assembly of Synthetic Allotetraploid Brassica napus Reveals Homoeologous Exchanges between Subgenomes.</title>
        <authorList>
            <person name="Davis J.T."/>
        </authorList>
    </citation>
    <scope>NUCLEOTIDE SEQUENCE [LARGE SCALE GENOMIC DNA]</scope>
    <source>
        <strain evidence="3">cv. Da-Ae</strain>
        <tissue evidence="2">Seedling</tissue>
    </source>
</reference>
<dbReference type="EMBL" id="JAGKQM010000005">
    <property type="protein sequence ID" value="KAH0926280.1"/>
    <property type="molecule type" value="Genomic_DNA"/>
</dbReference>
<gene>
    <name evidence="2" type="ORF">HID58_018536</name>
</gene>
<organism evidence="2 3">
    <name type="scientific">Brassica napus</name>
    <name type="common">Rape</name>
    <dbReference type="NCBI Taxonomy" id="3708"/>
    <lineage>
        <taxon>Eukaryota</taxon>
        <taxon>Viridiplantae</taxon>
        <taxon>Streptophyta</taxon>
        <taxon>Embryophyta</taxon>
        <taxon>Tracheophyta</taxon>
        <taxon>Spermatophyta</taxon>
        <taxon>Magnoliopsida</taxon>
        <taxon>eudicotyledons</taxon>
        <taxon>Gunneridae</taxon>
        <taxon>Pentapetalae</taxon>
        <taxon>rosids</taxon>
        <taxon>malvids</taxon>
        <taxon>Brassicales</taxon>
        <taxon>Brassicaceae</taxon>
        <taxon>Brassiceae</taxon>
        <taxon>Brassica</taxon>
    </lineage>
</organism>
<dbReference type="Proteomes" id="UP000824890">
    <property type="component" value="Unassembled WGS sequence"/>
</dbReference>
<feature type="compositionally biased region" description="Low complexity" evidence="1">
    <location>
        <begin position="52"/>
        <end position="61"/>
    </location>
</feature>
<proteinExistence type="predicted"/>
<protein>
    <submittedName>
        <fullName evidence="2">Uncharacterized protein</fullName>
    </submittedName>
</protein>
<evidence type="ECO:0000313" key="2">
    <source>
        <dbReference type="EMBL" id="KAH0926280.1"/>
    </source>
</evidence>
<comment type="caution">
    <text evidence="2">The sequence shown here is derived from an EMBL/GenBank/DDBJ whole genome shotgun (WGS) entry which is preliminary data.</text>
</comment>
<accession>A0ABQ8DA91</accession>
<evidence type="ECO:0000256" key="1">
    <source>
        <dbReference type="SAM" id="MobiDB-lite"/>
    </source>
</evidence>
<feature type="region of interest" description="Disordered" evidence="1">
    <location>
        <begin position="51"/>
        <end position="81"/>
    </location>
</feature>
<sequence>MQIMGEESNWNVNYDNDAVEALHAPARKKKKKTPVETASIETLDKAVEEVVGEPSGEPFGEQPDGEADGQPGTEAVGHPDG</sequence>
<name>A0ABQ8DA91_BRANA</name>